<dbReference type="EMBL" id="JAAVUM010000016">
    <property type="protein sequence ID" value="NKE07459.1"/>
    <property type="molecule type" value="Genomic_DNA"/>
</dbReference>
<keyword evidence="1" id="KW-1133">Transmembrane helix</keyword>
<comment type="caution">
    <text evidence="3">The sequence shown here is derived from an EMBL/GenBank/DDBJ whole genome shotgun (WGS) entry which is preliminary data.</text>
</comment>
<sequence>MNVNSAICLGKLWIVLISSEVIPLTLLFYYLITLNLFDAAVTWIGLENSFISELNPFMHAMYEINPFLFILIKVTLSIFLFLFVLFKVVPQSTLIKGITVFASAAYTAVVFMHVFWLVLVF</sequence>
<dbReference type="InterPro" id="IPR043717">
    <property type="entry name" value="DUF5658"/>
</dbReference>
<dbReference type="Pfam" id="PF18902">
    <property type="entry name" value="DUF5658"/>
    <property type="match status" value="1"/>
</dbReference>
<evidence type="ECO:0000259" key="2">
    <source>
        <dbReference type="Pfam" id="PF18902"/>
    </source>
</evidence>
<proteinExistence type="predicted"/>
<dbReference type="AlphaFoldDB" id="A0A846TL05"/>
<name>A0A846TL05_9BACI</name>
<protein>
    <recommendedName>
        <fullName evidence="2">DUF5658 domain-containing protein</fullName>
    </recommendedName>
</protein>
<keyword evidence="1" id="KW-0812">Transmembrane</keyword>
<accession>A0A846TL05</accession>
<dbReference type="RefSeq" id="WP_167833858.1">
    <property type="nucleotide sequence ID" value="NZ_JAAVUM010000016.1"/>
</dbReference>
<reference evidence="3 4" key="1">
    <citation type="submission" date="2020-03" db="EMBL/GenBank/DDBJ databases">
        <authorList>
            <person name="Sun Q."/>
        </authorList>
    </citation>
    <scope>NUCLEOTIDE SEQUENCE [LARGE SCALE GENOMIC DNA]</scope>
    <source>
        <strain evidence="3 4">KACC 21451</strain>
    </source>
</reference>
<evidence type="ECO:0000313" key="3">
    <source>
        <dbReference type="EMBL" id="NKE07459.1"/>
    </source>
</evidence>
<keyword evidence="1" id="KW-0472">Membrane</keyword>
<feature type="domain" description="DUF5658" evidence="2">
    <location>
        <begin position="30"/>
        <end position="118"/>
    </location>
</feature>
<dbReference type="Proteomes" id="UP000587942">
    <property type="component" value="Unassembled WGS sequence"/>
</dbReference>
<organism evidence="3 4">
    <name type="scientific">Mesobacillus selenatarsenatis</name>
    <dbReference type="NCBI Taxonomy" id="388741"/>
    <lineage>
        <taxon>Bacteria</taxon>
        <taxon>Bacillati</taxon>
        <taxon>Bacillota</taxon>
        <taxon>Bacilli</taxon>
        <taxon>Bacillales</taxon>
        <taxon>Bacillaceae</taxon>
        <taxon>Mesobacillus</taxon>
    </lineage>
</organism>
<gene>
    <name evidence="3" type="ORF">GWK17_18585</name>
</gene>
<feature type="transmembrane region" description="Helical" evidence="1">
    <location>
        <begin position="98"/>
        <end position="119"/>
    </location>
</feature>
<evidence type="ECO:0000256" key="1">
    <source>
        <dbReference type="SAM" id="Phobius"/>
    </source>
</evidence>
<feature type="transmembrane region" description="Helical" evidence="1">
    <location>
        <begin position="12"/>
        <end position="32"/>
    </location>
</feature>
<feature type="transmembrane region" description="Helical" evidence="1">
    <location>
        <begin position="67"/>
        <end position="86"/>
    </location>
</feature>
<evidence type="ECO:0000313" key="4">
    <source>
        <dbReference type="Proteomes" id="UP000587942"/>
    </source>
</evidence>